<dbReference type="eggNOG" id="ENOG50332PI">
    <property type="taxonomic scope" value="Bacteria"/>
</dbReference>
<dbReference type="EMBL" id="CP002691">
    <property type="protein sequence ID" value="AEE48797.1"/>
    <property type="molecule type" value="Genomic_DNA"/>
</dbReference>
<protein>
    <submittedName>
        <fullName evidence="1">Uncharacterized protein</fullName>
    </submittedName>
</protein>
<sequence>MNHKIYLSLTDNDIEVLKTLLSTSQSENLNLLLKLFIDKEDKDEYIRHKVYLSLSDLSGFEPDDFNDNSDLNLDLGLKQYHKKSLKNYFQRIVKDLKSVKIITVKECEALNDVNDCLKLVKSKI</sequence>
<accession>F4L6B5</accession>
<name>F4L6B5_HALH1</name>
<gene>
    <name evidence="1" type="ordered locus">Halhy_0896</name>
</gene>
<dbReference type="HOGENOM" id="CLU_2000714_0_0_10"/>
<organism evidence="1 2">
    <name type="scientific">Haliscomenobacter hydrossis (strain ATCC 27775 / DSM 1100 / LMG 10767 / O)</name>
    <dbReference type="NCBI Taxonomy" id="760192"/>
    <lineage>
        <taxon>Bacteria</taxon>
        <taxon>Pseudomonadati</taxon>
        <taxon>Bacteroidota</taxon>
        <taxon>Saprospiria</taxon>
        <taxon>Saprospirales</taxon>
        <taxon>Haliscomenobacteraceae</taxon>
        <taxon>Haliscomenobacter</taxon>
    </lineage>
</organism>
<dbReference type="RefSeq" id="WP_013763355.1">
    <property type="nucleotide sequence ID" value="NC_015510.1"/>
</dbReference>
<dbReference type="STRING" id="760192.Halhy_0896"/>
<dbReference type="Proteomes" id="UP000008461">
    <property type="component" value="Chromosome"/>
</dbReference>
<evidence type="ECO:0000313" key="1">
    <source>
        <dbReference type="EMBL" id="AEE48797.1"/>
    </source>
</evidence>
<reference key="2">
    <citation type="submission" date="2011-04" db="EMBL/GenBank/DDBJ databases">
        <title>Complete sequence of chromosome of Haliscomenobacter hydrossis DSM 1100.</title>
        <authorList>
            <consortium name="US DOE Joint Genome Institute (JGI-PGF)"/>
            <person name="Lucas S."/>
            <person name="Han J."/>
            <person name="Lapidus A."/>
            <person name="Bruce D."/>
            <person name="Goodwin L."/>
            <person name="Pitluck S."/>
            <person name="Peters L."/>
            <person name="Kyrpides N."/>
            <person name="Mavromatis K."/>
            <person name="Ivanova N."/>
            <person name="Ovchinnikova G."/>
            <person name="Pagani I."/>
            <person name="Daligault H."/>
            <person name="Detter J.C."/>
            <person name="Han C."/>
            <person name="Land M."/>
            <person name="Hauser L."/>
            <person name="Markowitz V."/>
            <person name="Cheng J.-F."/>
            <person name="Hugenholtz P."/>
            <person name="Woyke T."/>
            <person name="Wu D."/>
            <person name="Verbarg S."/>
            <person name="Frueling A."/>
            <person name="Brambilla E."/>
            <person name="Klenk H.-P."/>
            <person name="Eisen J.A."/>
        </authorList>
    </citation>
    <scope>NUCLEOTIDE SEQUENCE</scope>
    <source>
        <strain>DSM 1100</strain>
    </source>
</reference>
<dbReference type="OrthoDB" id="1444826at2"/>
<evidence type="ECO:0000313" key="2">
    <source>
        <dbReference type="Proteomes" id="UP000008461"/>
    </source>
</evidence>
<dbReference type="KEGG" id="hhy:Halhy_0896"/>
<dbReference type="AlphaFoldDB" id="F4L6B5"/>
<reference evidence="1 2" key="1">
    <citation type="journal article" date="2011" name="Stand. Genomic Sci.">
        <title>Complete genome sequence of Haliscomenobacter hydrossis type strain (O).</title>
        <authorList>
            <consortium name="US DOE Joint Genome Institute (JGI-PGF)"/>
            <person name="Daligault H."/>
            <person name="Lapidus A."/>
            <person name="Zeytun A."/>
            <person name="Nolan M."/>
            <person name="Lucas S."/>
            <person name="Del Rio T.G."/>
            <person name="Tice H."/>
            <person name="Cheng J.F."/>
            <person name="Tapia R."/>
            <person name="Han C."/>
            <person name="Goodwin L."/>
            <person name="Pitluck S."/>
            <person name="Liolios K."/>
            <person name="Pagani I."/>
            <person name="Ivanova N."/>
            <person name="Huntemann M."/>
            <person name="Mavromatis K."/>
            <person name="Mikhailova N."/>
            <person name="Pati A."/>
            <person name="Chen A."/>
            <person name="Palaniappan K."/>
            <person name="Land M."/>
            <person name="Hauser L."/>
            <person name="Brambilla E.M."/>
            <person name="Rohde M."/>
            <person name="Verbarg S."/>
            <person name="Goker M."/>
            <person name="Bristow J."/>
            <person name="Eisen J.A."/>
            <person name="Markowitz V."/>
            <person name="Hugenholtz P."/>
            <person name="Kyrpides N.C."/>
            <person name="Klenk H.P."/>
            <person name="Woyke T."/>
        </authorList>
    </citation>
    <scope>NUCLEOTIDE SEQUENCE [LARGE SCALE GENOMIC DNA]</scope>
    <source>
        <strain evidence="2">ATCC 27775 / DSM 1100 / LMG 10767 / O</strain>
    </source>
</reference>
<keyword evidence="2" id="KW-1185">Reference proteome</keyword>
<proteinExistence type="predicted"/>